<keyword evidence="3" id="KW-1185">Reference proteome</keyword>
<dbReference type="STRING" id="742726.HMPREF9448_01919"/>
<accession>K0XHA6</accession>
<dbReference type="Gene3D" id="3.40.50.150">
    <property type="entry name" value="Vaccinia Virus protein VP39"/>
    <property type="match status" value="1"/>
</dbReference>
<dbReference type="GO" id="GO:0016645">
    <property type="term" value="F:oxidoreductase activity, acting on the CH-NH group of donors"/>
    <property type="evidence" value="ECO:0007669"/>
    <property type="project" value="InterPro"/>
</dbReference>
<dbReference type="InterPro" id="IPR008471">
    <property type="entry name" value="MnmC-like_methylTransf"/>
</dbReference>
<dbReference type="PANTHER" id="PTHR39963">
    <property type="entry name" value="SLL0983 PROTEIN"/>
    <property type="match status" value="1"/>
</dbReference>
<dbReference type="Proteomes" id="UP000006044">
    <property type="component" value="Unassembled WGS sequence"/>
</dbReference>
<organism evidence="2 3">
    <name type="scientific">Barnesiella intestinihominis YIT 11860</name>
    <dbReference type="NCBI Taxonomy" id="742726"/>
    <lineage>
        <taxon>Bacteria</taxon>
        <taxon>Pseudomonadati</taxon>
        <taxon>Bacteroidota</taxon>
        <taxon>Bacteroidia</taxon>
        <taxon>Bacteroidales</taxon>
        <taxon>Barnesiellaceae</taxon>
        <taxon>Barnesiella</taxon>
    </lineage>
</organism>
<proteinExistence type="predicted"/>
<dbReference type="Pfam" id="PF05430">
    <property type="entry name" value="Methyltransf_30"/>
    <property type="match status" value="1"/>
</dbReference>
<dbReference type="EMBL" id="ADLE01000014">
    <property type="protein sequence ID" value="EJZ63270.1"/>
    <property type="molecule type" value="Genomic_DNA"/>
</dbReference>
<evidence type="ECO:0000259" key="1">
    <source>
        <dbReference type="Pfam" id="PF05430"/>
    </source>
</evidence>
<comment type="caution">
    <text evidence="2">The sequence shown here is derived from an EMBL/GenBank/DDBJ whole genome shotgun (WGS) entry which is preliminary data.</text>
</comment>
<dbReference type="AlphaFoldDB" id="K0XHA6"/>
<protein>
    <recommendedName>
        <fullName evidence="1">MnmC-like methyltransferase domain-containing protein</fullName>
    </recommendedName>
</protein>
<dbReference type="SUPFAM" id="SSF53335">
    <property type="entry name" value="S-adenosyl-L-methionine-dependent methyltransferases"/>
    <property type="match status" value="1"/>
</dbReference>
<dbReference type="PATRIC" id="fig|742726.3.peg.2016"/>
<reference evidence="2 3" key="1">
    <citation type="submission" date="2012-08" db="EMBL/GenBank/DDBJ databases">
        <title>The Genome Sequence of Barnesiella intestinihominis YIT 11860.</title>
        <authorList>
            <consortium name="The Broad Institute Genome Sequencing Platform"/>
            <person name="Earl A."/>
            <person name="Ward D."/>
            <person name="Feldgarden M."/>
            <person name="Gevers D."/>
            <person name="Morotomi M."/>
            <person name="Walker B."/>
            <person name="Young S.K."/>
            <person name="Zeng Q."/>
            <person name="Gargeya S."/>
            <person name="Fitzgerald M."/>
            <person name="Haas B."/>
            <person name="Abouelleil A."/>
            <person name="Alvarado L."/>
            <person name="Arachchi H.M."/>
            <person name="Berlin A.M."/>
            <person name="Chapman S.B."/>
            <person name="Goldberg J."/>
            <person name="Griggs A."/>
            <person name="Gujja S."/>
            <person name="Hansen M."/>
            <person name="Howarth C."/>
            <person name="Imamovic A."/>
            <person name="Larimer J."/>
            <person name="McCowen C."/>
            <person name="Montmayeur A."/>
            <person name="Murphy C."/>
            <person name="Neiman D."/>
            <person name="Pearson M."/>
            <person name="Priest M."/>
            <person name="Roberts A."/>
            <person name="Saif S."/>
            <person name="Shea T."/>
            <person name="Sisk P."/>
            <person name="Sykes S."/>
            <person name="Wortman J."/>
            <person name="Nusbaum C."/>
            <person name="Birren B."/>
        </authorList>
    </citation>
    <scope>NUCLEOTIDE SEQUENCE [LARGE SCALE GENOMIC DNA]</scope>
    <source>
        <strain evidence="2 3">YIT 11860</strain>
    </source>
</reference>
<dbReference type="PANTHER" id="PTHR39963:SF1">
    <property type="entry name" value="MNMC-LIKE METHYLTRANSFERASE DOMAIN-CONTAINING PROTEIN"/>
    <property type="match status" value="1"/>
</dbReference>
<dbReference type="GO" id="GO:0004808">
    <property type="term" value="F:tRNA (5-methylaminomethyl-2-thiouridylate)(34)-methyltransferase activity"/>
    <property type="evidence" value="ECO:0007669"/>
    <property type="project" value="InterPro"/>
</dbReference>
<dbReference type="InterPro" id="IPR047785">
    <property type="entry name" value="tRNA_MNMC2"/>
</dbReference>
<dbReference type="InterPro" id="IPR029063">
    <property type="entry name" value="SAM-dependent_MTases_sf"/>
</dbReference>
<gene>
    <name evidence="2" type="ORF">HMPREF9448_01919</name>
</gene>
<dbReference type="HOGENOM" id="CLU_061971_1_0_10"/>
<feature type="domain" description="MnmC-like methyltransferase" evidence="1">
    <location>
        <begin position="156"/>
        <end position="233"/>
    </location>
</feature>
<evidence type="ECO:0000313" key="3">
    <source>
        <dbReference type="Proteomes" id="UP000006044"/>
    </source>
</evidence>
<evidence type="ECO:0000313" key="2">
    <source>
        <dbReference type="EMBL" id="EJZ63270.1"/>
    </source>
</evidence>
<dbReference type="eggNOG" id="COG4121">
    <property type="taxonomic scope" value="Bacteria"/>
</dbReference>
<sequence length="234" mass="26896">MFYFCSRIFLTKMQNNMIIEQTEDGIPTLYLPRMDEHYHSTKGALAEARHVYIDSALRASGKKEINVLEIGFGTGLNTFLTFLESQEKGLRINYTTFELYPLSPDITEKLNYPALIAPSSESIFALLHQCEWNQKIAISPLFTLYKRHADLTRTSLEGIYDVVYFDAFAPEKQPEMWDEKIFREIFSHLSPGGILSTYCAKGEIRRRLQSVGFTVERLPGPPNGKREILRASKR</sequence>
<name>K0XHA6_9BACT</name>
<dbReference type="NCBIfam" id="NF033855">
    <property type="entry name" value="tRNA_MNMC2"/>
    <property type="match status" value="1"/>
</dbReference>